<keyword evidence="2" id="KW-0812">Transmembrane</keyword>
<accession>A0A1Z2L8M3</accession>
<dbReference type="EMBL" id="CP021744">
    <property type="protein sequence ID" value="ARZ70649.1"/>
    <property type="molecule type" value="Genomic_DNA"/>
</dbReference>
<feature type="region of interest" description="Disordered" evidence="1">
    <location>
        <begin position="311"/>
        <end position="346"/>
    </location>
</feature>
<dbReference type="AlphaFoldDB" id="A0A1Z2L8M3"/>
<keyword evidence="2" id="KW-0472">Membrane</keyword>
<dbReference type="OrthoDB" id="153031at2"/>
<feature type="transmembrane region" description="Helical" evidence="2">
    <location>
        <begin position="286"/>
        <end position="305"/>
    </location>
</feature>
<dbReference type="Pfam" id="PF11271">
    <property type="entry name" value="PorA"/>
    <property type="match status" value="1"/>
</dbReference>
<keyword evidence="2" id="KW-1133">Transmembrane helix</keyword>
<name>A0A1Z2L8M3_9ACTN</name>
<gene>
    <name evidence="3" type="ORF">SMD11_5057</name>
</gene>
<protein>
    <submittedName>
        <fullName evidence="3">Membrane protein</fullName>
    </submittedName>
</protein>
<evidence type="ECO:0000256" key="1">
    <source>
        <dbReference type="SAM" id="MobiDB-lite"/>
    </source>
</evidence>
<evidence type="ECO:0000256" key="2">
    <source>
        <dbReference type="SAM" id="Phobius"/>
    </source>
</evidence>
<organism evidence="3 4">
    <name type="scientific">Streptomyces albireticuli</name>
    <dbReference type="NCBI Taxonomy" id="1940"/>
    <lineage>
        <taxon>Bacteria</taxon>
        <taxon>Bacillati</taxon>
        <taxon>Actinomycetota</taxon>
        <taxon>Actinomycetes</taxon>
        <taxon>Kitasatosporales</taxon>
        <taxon>Streptomycetaceae</taxon>
        <taxon>Streptomyces</taxon>
    </lineage>
</organism>
<dbReference type="KEGG" id="salj:SMD11_5057"/>
<evidence type="ECO:0000313" key="4">
    <source>
        <dbReference type="Proteomes" id="UP000195755"/>
    </source>
</evidence>
<sequence length="346" mass="38679">MRRRASLVLLALAVFLVALAPLLRWYAFPRLAKVPAGRYQAVVMEAKDATLIDYATLKPRTVPKVTMIQTLKGNVEEAAKVRKATGRDVVVWDTLTFAAGPDGAMVSRIPERYVFDAHSQQPVHAGGEHVDGTPVRRDGIAYKWPFLAQKRDYRYFDMQTRTSAPIHYRGTRAFHGLDVYYFEQTIPWTKVPLPRTLPLGVTPDAVRQIGLERWYSTKRMFWVDPVTGAPVNGEEVHREEMRWTGHPEKEPITAFAGHVKMRPDYLDATVDLVTSQRRLVLLLTTYLPWGFAGFGTALLALALVLEARSRRARDGAADPPGDRRAIGVGMSQDGGTFEQPTPGGGR</sequence>
<dbReference type="Proteomes" id="UP000195755">
    <property type="component" value="Chromosome"/>
</dbReference>
<reference evidence="3 4" key="1">
    <citation type="submission" date="2017-06" db="EMBL/GenBank/DDBJ databases">
        <title>Streptomyces albireticuli Genome sequencing and assembly.</title>
        <authorList>
            <person name="Wang Y."/>
            <person name="Du B."/>
            <person name="Ding Y."/>
            <person name="Liu H."/>
            <person name="Hou Q."/>
            <person name="Liu K."/>
            <person name="Yao L."/>
            <person name="Wang C."/>
        </authorList>
    </citation>
    <scope>NUCLEOTIDE SEQUENCE [LARGE SCALE GENOMIC DNA]</scope>
    <source>
        <strain evidence="3 4">MDJK11</strain>
    </source>
</reference>
<proteinExistence type="predicted"/>
<feature type="compositionally biased region" description="Basic and acidic residues" evidence="1">
    <location>
        <begin position="311"/>
        <end position="325"/>
    </location>
</feature>
<dbReference type="InterPro" id="IPR021424">
    <property type="entry name" value="PorA"/>
</dbReference>
<dbReference type="RefSeq" id="WP_087928569.1">
    <property type="nucleotide sequence ID" value="NZ_CP021744.1"/>
</dbReference>
<evidence type="ECO:0000313" key="3">
    <source>
        <dbReference type="EMBL" id="ARZ70649.1"/>
    </source>
</evidence>